<protein>
    <submittedName>
        <fullName evidence="1">Uncharacterized protein</fullName>
    </submittedName>
</protein>
<evidence type="ECO:0000313" key="2">
    <source>
        <dbReference type="Proteomes" id="UP001151529"/>
    </source>
</evidence>
<gene>
    <name evidence="1" type="ORF">OIU85_022010</name>
</gene>
<dbReference type="AlphaFoldDB" id="A0A9Q0NIB4"/>
<reference evidence="1 2" key="1">
    <citation type="journal article" date="2023" name="Int. J. Mol. Sci.">
        <title>De Novo Assembly and Annotation of 11 Diverse Shrub Willow (Salix) Genomes Reveals Novel Gene Organization in Sex-Linked Regions.</title>
        <authorList>
            <person name="Hyden B."/>
            <person name="Feng K."/>
            <person name="Yates T.B."/>
            <person name="Jawdy S."/>
            <person name="Cereghino C."/>
            <person name="Smart L.B."/>
            <person name="Muchero W."/>
        </authorList>
    </citation>
    <scope>NUCLEOTIDE SEQUENCE [LARGE SCALE GENOMIC DNA]</scope>
    <source>
        <tissue evidence="1">Shoot tip</tissue>
    </source>
</reference>
<comment type="caution">
    <text evidence="1">The sequence shown here is derived from an EMBL/GenBank/DDBJ whole genome shotgun (WGS) entry which is preliminary data.</text>
</comment>
<name>A0A9Q0NIB4_SALVM</name>
<keyword evidence="2" id="KW-1185">Reference proteome</keyword>
<proteinExistence type="predicted"/>
<dbReference type="EMBL" id="JAPFFL010000045">
    <property type="protein sequence ID" value="KAJ6670252.1"/>
    <property type="molecule type" value="Genomic_DNA"/>
</dbReference>
<accession>A0A9Q0NIB4</accession>
<organism evidence="1 2">
    <name type="scientific">Salix viminalis</name>
    <name type="common">Common osier</name>
    <name type="synonym">Basket willow</name>
    <dbReference type="NCBI Taxonomy" id="40686"/>
    <lineage>
        <taxon>Eukaryota</taxon>
        <taxon>Viridiplantae</taxon>
        <taxon>Streptophyta</taxon>
        <taxon>Embryophyta</taxon>
        <taxon>Tracheophyta</taxon>
        <taxon>Spermatophyta</taxon>
        <taxon>Magnoliopsida</taxon>
        <taxon>eudicotyledons</taxon>
        <taxon>Gunneridae</taxon>
        <taxon>Pentapetalae</taxon>
        <taxon>rosids</taxon>
        <taxon>fabids</taxon>
        <taxon>Malpighiales</taxon>
        <taxon>Salicaceae</taxon>
        <taxon>Saliceae</taxon>
        <taxon>Salix</taxon>
    </lineage>
</organism>
<dbReference type="Proteomes" id="UP001151529">
    <property type="component" value="Unassembled WGS sequence"/>
</dbReference>
<dbReference type="OrthoDB" id="1726091at2759"/>
<evidence type="ECO:0000313" key="1">
    <source>
        <dbReference type="EMBL" id="KAJ6670252.1"/>
    </source>
</evidence>
<feature type="non-terminal residue" evidence="1">
    <location>
        <position position="50"/>
    </location>
</feature>
<sequence length="50" mass="5725">MAAIRYDEMPDQIENVLYSSLMDRIVLNPSLQKTPMEAVLDLLALDTWEA</sequence>